<evidence type="ECO:0000313" key="3">
    <source>
        <dbReference type="Proteomes" id="UP000291591"/>
    </source>
</evidence>
<keyword evidence="3" id="KW-1185">Reference proteome</keyword>
<comment type="caution">
    <text evidence="2">The sequence shown here is derived from an EMBL/GenBank/DDBJ whole genome shotgun (WGS) entry which is preliminary data.</text>
</comment>
<feature type="region of interest" description="Disordered" evidence="1">
    <location>
        <begin position="1"/>
        <end position="117"/>
    </location>
</feature>
<dbReference type="Proteomes" id="UP000291591">
    <property type="component" value="Unassembled WGS sequence"/>
</dbReference>
<evidence type="ECO:0000256" key="1">
    <source>
        <dbReference type="SAM" id="MobiDB-lite"/>
    </source>
</evidence>
<gene>
    <name evidence="2" type="ORF">EV383_4308</name>
</gene>
<feature type="compositionally biased region" description="Low complexity" evidence="1">
    <location>
        <begin position="100"/>
        <end position="115"/>
    </location>
</feature>
<protein>
    <submittedName>
        <fullName evidence="2">Putative alkaline shock family protein YloU</fullName>
    </submittedName>
</protein>
<name>A0A4Q7V1S6_PSEST</name>
<reference evidence="2 3" key="1">
    <citation type="submission" date="2019-02" db="EMBL/GenBank/DDBJ databases">
        <title>Sequencing the genomes of 1000 actinobacteria strains.</title>
        <authorList>
            <person name="Klenk H.-P."/>
        </authorList>
    </citation>
    <scope>NUCLEOTIDE SEQUENCE [LARGE SCALE GENOMIC DNA]</scope>
    <source>
        <strain evidence="2 3">DSM 45779</strain>
    </source>
</reference>
<dbReference type="EMBL" id="SHKL01000001">
    <property type="protein sequence ID" value="RZT87388.1"/>
    <property type="molecule type" value="Genomic_DNA"/>
</dbReference>
<proteinExistence type="predicted"/>
<accession>A0A4Q7V1S6</accession>
<evidence type="ECO:0000313" key="2">
    <source>
        <dbReference type="EMBL" id="RZT87388.1"/>
    </source>
</evidence>
<organism evidence="2 3">
    <name type="scientific">Pseudonocardia sediminis</name>
    <dbReference type="NCBI Taxonomy" id="1397368"/>
    <lineage>
        <taxon>Bacteria</taxon>
        <taxon>Bacillati</taxon>
        <taxon>Actinomycetota</taxon>
        <taxon>Actinomycetes</taxon>
        <taxon>Pseudonocardiales</taxon>
        <taxon>Pseudonocardiaceae</taxon>
        <taxon>Pseudonocardia</taxon>
    </lineage>
</organism>
<feature type="compositionally biased region" description="Low complexity" evidence="1">
    <location>
        <begin position="36"/>
        <end position="70"/>
    </location>
</feature>
<sequence length="230" mass="22990">MPTTDRDPNGRPSPATRPWTTGRHRHGRNAVPEQQSAPASPSAPPSGSAPSSESAPSSGLSGSSGPASDSRTSDAPVPAPRAAEPTAGSEPAPRPRPADGCTGAGPASAGAAESRGTTEIADRVVQKIAAAAIGEISEIGGPVPRVLGVAVGSEDPDHRPHVTATVHGTDVDLAVRASVHHPAPIADVVGRARSRAAARIAQATGLQVRHLDVTVTALSTDPAPAGRTVR</sequence>
<dbReference type="AlphaFoldDB" id="A0A4Q7V1S6"/>